<dbReference type="EMBL" id="JAWDGP010001450">
    <property type="protein sequence ID" value="KAK3791702.1"/>
    <property type="molecule type" value="Genomic_DNA"/>
</dbReference>
<keyword evidence="2" id="KW-1185">Reference proteome</keyword>
<gene>
    <name evidence="1" type="ORF">RRG08_018686</name>
</gene>
<sequence>MLGLIYANICEASQAFQKLFMNNKKLYANTRHQIMGHSTGQQHRAELRCTHQVLLDLQGQRANLVVVSKIAHAQNMAFRQPSELFSVASTILFTSLNLTPVETRREFIASRNAISAVWRQCVAEQMIALLARLQGT</sequence>
<protein>
    <submittedName>
        <fullName evidence="1">Uncharacterized protein</fullName>
    </submittedName>
</protein>
<organism evidence="1 2">
    <name type="scientific">Elysia crispata</name>
    <name type="common">lettuce slug</name>
    <dbReference type="NCBI Taxonomy" id="231223"/>
    <lineage>
        <taxon>Eukaryota</taxon>
        <taxon>Metazoa</taxon>
        <taxon>Spiralia</taxon>
        <taxon>Lophotrochozoa</taxon>
        <taxon>Mollusca</taxon>
        <taxon>Gastropoda</taxon>
        <taxon>Heterobranchia</taxon>
        <taxon>Euthyneura</taxon>
        <taxon>Panpulmonata</taxon>
        <taxon>Sacoglossa</taxon>
        <taxon>Placobranchoidea</taxon>
        <taxon>Plakobranchidae</taxon>
        <taxon>Elysia</taxon>
    </lineage>
</organism>
<comment type="caution">
    <text evidence="1">The sequence shown here is derived from an EMBL/GenBank/DDBJ whole genome shotgun (WGS) entry which is preliminary data.</text>
</comment>
<dbReference type="Proteomes" id="UP001283361">
    <property type="component" value="Unassembled WGS sequence"/>
</dbReference>
<evidence type="ECO:0000313" key="2">
    <source>
        <dbReference type="Proteomes" id="UP001283361"/>
    </source>
</evidence>
<reference evidence="1" key="1">
    <citation type="journal article" date="2023" name="G3 (Bethesda)">
        <title>A reference genome for the long-term kleptoplast-retaining sea slug Elysia crispata morphotype clarki.</title>
        <authorList>
            <person name="Eastman K.E."/>
            <person name="Pendleton A.L."/>
            <person name="Shaikh M.A."/>
            <person name="Suttiyut T."/>
            <person name="Ogas R."/>
            <person name="Tomko P."/>
            <person name="Gavelis G."/>
            <person name="Widhalm J.R."/>
            <person name="Wisecaver J.H."/>
        </authorList>
    </citation>
    <scope>NUCLEOTIDE SEQUENCE</scope>
    <source>
        <strain evidence="1">ECLA1</strain>
    </source>
</reference>
<dbReference type="AlphaFoldDB" id="A0AAE1E2M8"/>
<proteinExistence type="predicted"/>
<name>A0AAE1E2M8_9GAST</name>
<evidence type="ECO:0000313" key="1">
    <source>
        <dbReference type="EMBL" id="KAK3791702.1"/>
    </source>
</evidence>
<accession>A0AAE1E2M8</accession>